<sequence length="302" mass="32603">MSEGLVDVGRGVRLAYQRLGATEGTPIVLIAGLGQQLHAWPDGLCRLLVERGHPVLRFDNRDVGESTHFAFPPPGPLDFLRKRWHPQQYELGDMAADTVGLLDALELESVHLVGMSMGGMIAQTVAARHPERVASLISVMSTTGAPRVGRPALSTWRRMFGRPPRTRAEHVDAAVRMYRHIGSAGYPFDEAAVRAAAALVWDRDPRPAAGVGRQLAGILKSGDRTRELRAVTAPTLVLHGDRDLMVAPTGGAVTARAITGARLHTLTGLGHDLPDGIWPTLADLIDDHIRTAVTRSTDAPKH</sequence>
<evidence type="ECO:0000259" key="1">
    <source>
        <dbReference type="Pfam" id="PF00561"/>
    </source>
</evidence>
<dbReference type="InterPro" id="IPR050471">
    <property type="entry name" value="AB_hydrolase"/>
</dbReference>
<feature type="domain" description="AB hydrolase-1" evidence="1">
    <location>
        <begin position="26"/>
        <end position="272"/>
    </location>
</feature>
<proteinExistence type="predicted"/>
<protein>
    <submittedName>
        <fullName evidence="2">Pimeloyl-ACP methyl ester carboxylesterase</fullName>
    </submittedName>
</protein>
<dbReference type="Gene3D" id="3.40.50.1820">
    <property type="entry name" value="alpha/beta hydrolase"/>
    <property type="match status" value="1"/>
</dbReference>
<dbReference type="GO" id="GO:0046503">
    <property type="term" value="P:glycerolipid catabolic process"/>
    <property type="evidence" value="ECO:0007669"/>
    <property type="project" value="TreeGrafter"/>
</dbReference>
<dbReference type="InterPro" id="IPR029058">
    <property type="entry name" value="AB_hydrolase_fold"/>
</dbReference>
<name>A0A285L9K2_9NOCA</name>
<dbReference type="STRING" id="1379680.GCA_001612615_01247"/>
<dbReference type="Proteomes" id="UP000219565">
    <property type="component" value="Unassembled WGS sequence"/>
</dbReference>
<evidence type="ECO:0000313" key="3">
    <source>
        <dbReference type="Proteomes" id="UP000219565"/>
    </source>
</evidence>
<dbReference type="GO" id="GO:0004806">
    <property type="term" value="F:triacylglycerol lipase activity"/>
    <property type="evidence" value="ECO:0007669"/>
    <property type="project" value="TreeGrafter"/>
</dbReference>
<dbReference type="PANTHER" id="PTHR43433:SF5">
    <property type="entry name" value="AB HYDROLASE-1 DOMAIN-CONTAINING PROTEIN"/>
    <property type="match status" value="1"/>
</dbReference>
<keyword evidence="3" id="KW-1185">Reference proteome</keyword>
<dbReference type="AlphaFoldDB" id="A0A285L9K2"/>
<reference evidence="2 3" key="1">
    <citation type="submission" date="2017-09" db="EMBL/GenBank/DDBJ databases">
        <authorList>
            <person name="Ehlers B."/>
            <person name="Leendertz F.H."/>
        </authorList>
    </citation>
    <scope>NUCLEOTIDE SEQUENCE [LARGE SCALE GENOMIC DNA]</scope>
    <source>
        <strain evidence="2 3">DSM 45537</strain>
    </source>
</reference>
<dbReference type="Pfam" id="PF00561">
    <property type="entry name" value="Abhydrolase_1"/>
    <property type="match status" value="1"/>
</dbReference>
<organism evidence="2 3">
    <name type="scientific">Nocardia amikacinitolerans</name>
    <dbReference type="NCBI Taxonomy" id="756689"/>
    <lineage>
        <taxon>Bacteria</taxon>
        <taxon>Bacillati</taxon>
        <taxon>Actinomycetota</taxon>
        <taxon>Actinomycetes</taxon>
        <taxon>Mycobacteriales</taxon>
        <taxon>Nocardiaceae</taxon>
        <taxon>Nocardia</taxon>
    </lineage>
</organism>
<dbReference type="RefSeq" id="WP_097244391.1">
    <property type="nucleotide sequence ID" value="NZ_JAMTCV010000006.1"/>
</dbReference>
<dbReference type="OrthoDB" id="8957634at2"/>
<dbReference type="InterPro" id="IPR000073">
    <property type="entry name" value="AB_hydrolase_1"/>
</dbReference>
<dbReference type="PANTHER" id="PTHR43433">
    <property type="entry name" value="HYDROLASE, ALPHA/BETA FOLD FAMILY PROTEIN"/>
    <property type="match status" value="1"/>
</dbReference>
<dbReference type="PRINTS" id="PR00111">
    <property type="entry name" value="ABHYDROLASE"/>
</dbReference>
<dbReference type="EMBL" id="OBEG01000001">
    <property type="protein sequence ID" value="SNY80061.1"/>
    <property type="molecule type" value="Genomic_DNA"/>
</dbReference>
<accession>A0A285L9K2</accession>
<dbReference type="SUPFAM" id="SSF53474">
    <property type="entry name" value="alpha/beta-Hydrolases"/>
    <property type="match status" value="1"/>
</dbReference>
<gene>
    <name evidence="2" type="ORF">SAMN04244553_1811</name>
</gene>
<evidence type="ECO:0000313" key="2">
    <source>
        <dbReference type="EMBL" id="SNY80061.1"/>
    </source>
</evidence>